<reference evidence="3 4" key="1">
    <citation type="submission" date="2016-10" db="EMBL/GenBank/DDBJ databases">
        <authorList>
            <person name="de Groot N.N."/>
        </authorList>
    </citation>
    <scope>NUCLEOTIDE SEQUENCE [LARGE SCALE GENOMIC DNA]</scope>
    <source>
        <strain evidence="3 4">CGMCC 4.2022</strain>
    </source>
</reference>
<accession>A0A1H0FBU5</accession>
<dbReference type="NCBIfam" id="TIGR02258">
    <property type="entry name" value="2_5_ligase"/>
    <property type="match status" value="1"/>
</dbReference>
<feature type="active site" description="Proton acceptor" evidence="2">
    <location>
        <position position="126"/>
    </location>
</feature>
<dbReference type="STRING" id="310781.SAMN05216259_106231"/>
<dbReference type="EC" id="3.1.4.58" evidence="2"/>
<dbReference type="OrthoDB" id="9787070at2"/>
<feature type="short sequence motif" description="HXTX 2" evidence="2">
    <location>
        <begin position="126"/>
        <end position="129"/>
    </location>
</feature>
<keyword evidence="3" id="KW-0436">Ligase</keyword>
<comment type="similarity">
    <text evidence="2">Belongs to the 2H phosphoesterase superfamily. ThpR family.</text>
</comment>
<name>A0A1H0FBU5_9ACTN</name>
<dbReference type="GO" id="GO:0008664">
    <property type="term" value="F:RNA 2',3'-cyclic 3'-phosphodiesterase activity"/>
    <property type="evidence" value="ECO:0007669"/>
    <property type="project" value="UniProtKB-EC"/>
</dbReference>
<dbReference type="SUPFAM" id="SSF55144">
    <property type="entry name" value="LigT-like"/>
    <property type="match status" value="1"/>
</dbReference>
<gene>
    <name evidence="3" type="ORF">SAMN05216259_106231</name>
</gene>
<dbReference type="AlphaFoldDB" id="A0A1H0FBU5"/>
<keyword evidence="1 2" id="KW-0378">Hydrolase</keyword>
<dbReference type="PANTHER" id="PTHR35561">
    <property type="entry name" value="RNA 2',3'-CYCLIC PHOSPHODIESTERASE"/>
    <property type="match status" value="1"/>
</dbReference>
<feature type="active site" description="Proton donor" evidence="2">
    <location>
        <position position="42"/>
    </location>
</feature>
<sequence length="195" mass="20673">MRLFAAVVPPEGAVAELADVTAGLRRLPGGERLRWTEPEGWHLTLAFFGEVPDALRPDLDARLARAAARHEPQRLRLAGGGRFGDRALWAGAEGGTAELARLAESVRAAGRRAGVPADEEHGFRAHLTLARSPRTAPVRLRPFAEALGLFTGAPWTADVLRLLSSTAPPPGVPGAQPRYATVGAWPLGHRADAPG</sequence>
<keyword evidence="4" id="KW-1185">Reference proteome</keyword>
<dbReference type="EMBL" id="FNIE01000006">
    <property type="protein sequence ID" value="SDN92031.1"/>
    <property type="molecule type" value="Genomic_DNA"/>
</dbReference>
<dbReference type="HAMAP" id="MF_01940">
    <property type="entry name" value="RNA_CPDase"/>
    <property type="match status" value="1"/>
</dbReference>
<dbReference type="InterPro" id="IPR004175">
    <property type="entry name" value="RNA_CPDase"/>
</dbReference>
<evidence type="ECO:0000313" key="3">
    <source>
        <dbReference type="EMBL" id="SDN92031.1"/>
    </source>
</evidence>
<evidence type="ECO:0000256" key="1">
    <source>
        <dbReference type="ARBA" id="ARBA00022801"/>
    </source>
</evidence>
<evidence type="ECO:0000256" key="2">
    <source>
        <dbReference type="HAMAP-Rule" id="MF_01940"/>
    </source>
</evidence>
<comment type="catalytic activity">
    <reaction evidence="2">
        <text>a 3'-end 2',3'-cyclophospho-ribonucleotide-RNA + H2O = a 3'-end 2'-phospho-ribonucleotide-RNA + H(+)</text>
        <dbReference type="Rhea" id="RHEA:11828"/>
        <dbReference type="Rhea" id="RHEA-COMP:10464"/>
        <dbReference type="Rhea" id="RHEA-COMP:17353"/>
        <dbReference type="ChEBI" id="CHEBI:15377"/>
        <dbReference type="ChEBI" id="CHEBI:15378"/>
        <dbReference type="ChEBI" id="CHEBI:83064"/>
        <dbReference type="ChEBI" id="CHEBI:173113"/>
        <dbReference type="EC" id="3.1.4.58"/>
    </reaction>
</comment>
<comment type="function">
    <text evidence="2">Hydrolyzes RNA 2',3'-cyclic phosphodiester to an RNA 2'-phosphomonoester.</text>
</comment>
<dbReference type="Proteomes" id="UP000199341">
    <property type="component" value="Unassembled WGS sequence"/>
</dbReference>
<organism evidence="3 4">
    <name type="scientific">Actinacidiphila guanduensis</name>
    <dbReference type="NCBI Taxonomy" id="310781"/>
    <lineage>
        <taxon>Bacteria</taxon>
        <taxon>Bacillati</taxon>
        <taxon>Actinomycetota</taxon>
        <taxon>Actinomycetes</taxon>
        <taxon>Kitasatosporales</taxon>
        <taxon>Streptomycetaceae</taxon>
        <taxon>Actinacidiphila</taxon>
    </lineage>
</organism>
<dbReference type="PANTHER" id="PTHR35561:SF1">
    <property type="entry name" value="RNA 2',3'-CYCLIC PHOSPHODIESTERASE"/>
    <property type="match status" value="1"/>
</dbReference>
<dbReference type="Gene3D" id="3.90.1140.10">
    <property type="entry name" value="Cyclic phosphodiesterase"/>
    <property type="match status" value="1"/>
</dbReference>
<feature type="short sequence motif" description="HXTX 1" evidence="2">
    <location>
        <begin position="42"/>
        <end position="45"/>
    </location>
</feature>
<dbReference type="InterPro" id="IPR009097">
    <property type="entry name" value="Cyclic_Pdiesterase"/>
</dbReference>
<dbReference type="Pfam" id="PF13563">
    <property type="entry name" value="2_5_RNA_ligase2"/>
    <property type="match status" value="1"/>
</dbReference>
<protein>
    <recommendedName>
        <fullName evidence="2">RNA 2',3'-cyclic phosphodiesterase</fullName>
        <shortName evidence="2">RNA 2',3'-CPDase</shortName>
        <ecNumber evidence="2">3.1.4.58</ecNumber>
    </recommendedName>
</protein>
<dbReference type="RefSeq" id="WP_093785017.1">
    <property type="nucleotide sequence ID" value="NZ_FNIE01000006.1"/>
</dbReference>
<evidence type="ECO:0000313" key="4">
    <source>
        <dbReference type="Proteomes" id="UP000199341"/>
    </source>
</evidence>
<proteinExistence type="inferred from homology"/>
<dbReference type="GO" id="GO:0016874">
    <property type="term" value="F:ligase activity"/>
    <property type="evidence" value="ECO:0007669"/>
    <property type="project" value="UniProtKB-KW"/>
</dbReference>
<dbReference type="GO" id="GO:0004113">
    <property type="term" value="F:2',3'-cyclic-nucleotide 3'-phosphodiesterase activity"/>
    <property type="evidence" value="ECO:0007669"/>
    <property type="project" value="InterPro"/>
</dbReference>